<comment type="caution">
    <text evidence="1">The sequence shown here is derived from an EMBL/GenBank/DDBJ whole genome shotgun (WGS) entry which is preliminary data.</text>
</comment>
<evidence type="ECO:0000313" key="3">
    <source>
        <dbReference type="Proteomes" id="UP001152797"/>
    </source>
</evidence>
<dbReference type="EMBL" id="CAMXCT010000056">
    <property type="protein sequence ID" value="CAI3973149.1"/>
    <property type="molecule type" value="Genomic_DNA"/>
</dbReference>
<name>A0A9P1BGP3_9DINO</name>
<sequence length="126" mass="14132">MPPATSVWRRSGSTAPPWLGWGPGMVVALRMYELPISRLPKPPSDSFVKIAMKWFTPLLVMSLISLTQSLRKEDTENDHLSPDGGDGRVSYYCASIKPQDAGSCNYIKDPDMCAERKEICIWKPYP</sequence>
<evidence type="ECO:0000313" key="1">
    <source>
        <dbReference type="EMBL" id="CAI3973149.1"/>
    </source>
</evidence>
<gene>
    <name evidence="1" type="ORF">C1SCF055_LOCUS1672</name>
</gene>
<dbReference type="EMBL" id="CAMXCT030000056">
    <property type="protein sequence ID" value="CAL4760461.1"/>
    <property type="molecule type" value="Genomic_DNA"/>
</dbReference>
<dbReference type="AlphaFoldDB" id="A0A9P1BGP3"/>
<keyword evidence="3" id="KW-1185">Reference proteome</keyword>
<protein>
    <submittedName>
        <fullName evidence="1">Uncharacterized protein</fullName>
    </submittedName>
</protein>
<evidence type="ECO:0000313" key="2">
    <source>
        <dbReference type="EMBL" id="CAL1126524.1"/>
    </source>
</evidence>
<reference evidence="1" key="1">
    <citation type="submission" date="2022-10" db="EMBL/GenBank/DDBJ databases">
        <authorList>
            <person name="Chen Y."/>
            <person name="Dougan E. K."/>
            <person name="Chan C."/>
            <person name="Rhodes N."/>
            <person name="Thang M."/>
        </authorList>
    </citation>
    <scope>NUCLEOTIDE SEQUENCE</scope>
</reference>
<proteinExistence type="predicted"/>
<accession>A0A9P1BGP3</accession>
<dbReference type="Proteomes" id="UP001152797">
    <property type="component" value="Unassembled WGS sequence"/>
</dbReference>
<organism evidence="1">
    <name type="scientific">Cladocopium goreaui</name>
    <dbReference type="NCBI Taxonomy" id="2562237"/>
    <lineage>
        <taxon>Eukaryota</taxon>
        <taxon>Sar</taxon>
        <taxon>Alveolata</taxon>
        <taxon>Dinophyceae</taxon>
        <taxon>Suessiales</taxon>
        <taxon>Symbiodiniaceae</taxon>
        <taxon>Cladocopium</taxon>
    </lineage>
</organism>
<dbReference type="EMBL" id="CAMXCT020000056">
    <property type="protein sequence ID" value="CAL1126524.1"/>
    <property type="molecule type" value="Genomic_DNA"/>
</dbReference>
<reference evidence="2" key="2">
    <citation type="submission" date="2024-04" db="EMBL/GenBank/DDBJ databases">
        <authorList>
            <person name="Chen Y."/>
            <person name="Shah S."/>
            <person name="Dougan E. K."/>
            <person name="Thang M."/>
            <person name="Chan C."/>
        </authorList>
    </citation>
    <scope>NUCLEOTIDE SEQUENCE [LARGE SCALE GENOMIC DNA]</scope>
</reference>